<evidence type="ECO:0000313" key="2">
    <source>
        <dbReference type="EMBL" id="MBR7783608.1"/>
    </source>
</evidence>
<gene>
    <name evidence="2" type="ORF">KDM89_15795</name>
</gene>
<feature type="transmembrane region" description="Helical" evidence="1">
    <location>
        <begin position="20"/>
        <end position="42"/>
    </location>
</feature>
<keyword evidence="1" id="KW-0812">Transmembrane</keyword>
<keyword evidence="1" id="KW-0472">Membrane</keyword>
<dbReference type="EMBL" id="JAGSPN010000013">
    <property type="protein sequence ID" value="MBR7783608.1"/>
    <property type="molecule type" value="Genomic_DNA"/>
</dbReference>
<reference evidence="2" key="1">
    <citation type="submission" date="2021-04" db="EMBL/GenBank/DDBJ databases">
        <title>novel species isolated from subtropical streams in China.</title>
        <authorList>
            <person name="Lu H."/>
        </authorList>
    </citation>
    <scope>NUCLEOTIDE SEQUENCE</scope>
    <source>
        <strain evidence="2">LFS511W</strain>
    </source>
</reference>
<evidence type="ECO:0000256" key="1">
    <source>
        <dbReference type="SAM" id="Phobius"/>
    </source>
</evidence>
<dbReference type="Proteomes" id="UP000680067">
    <property type="component" value="Unassembled WGS sequence"/>
</dbReference>
<evidence type="ECO:0000313" key="3">
    <source>
        <dbReference type="Proteomes" id="UP000680067"/>
    </source>
</evidence>
<name>A0A941I998_9BURK</name>
<sequence length="138" mass="14939">MASYETKESLSTFELIADWISQKATLVLILLMIQLGLLLAMYNLSASIGKQQLSQGSRGTASAVCGQYEVIFSASTSMQDVQQWALNFNANIVSGPNSRGAFEMEIPGLTLPETRQAFGSLAMDVRVNPLCGSSVRQK</sequence>
<keyword evidence="1" id="KW-1133">Transmembrane helix</keyword>
<protein>
    <submittedName>
        <fullName evidence="2">Uncharacterized protein</fullName>
    </submittedName>
</protein>
<keyword evidence="3" id="KW-1185">Reference proteome</keyword>
<comment type="caution">
    <text evidence="2">The sequence shown here is derived from an EMBL/GenBank/DDBJ whole genome shotgun (WGS) entry which is preliminary data.</text>
</comment>
<accession>A0A941I998</accession>
<proteinExistence type="predicted"/>
<dbReference type="AlphaFoldDB" id="A0A941I998"/>
<dbReference type="RefSeq" id="WP_212688881.1">
    <property type="nucleotide sequence ID" value="NZ_JAGSPN010000013.1"/>
</dbReference>
<organism evidence="2 3">
    <name type="scientific">Undibacterium luofuense</name>
    <dbReference type="NCBI Taxonomy" id="2828733"/>
    <lineage>
        <taxon>Bacteria</taxon>
        <taxon>Pseudomonadati</taxon>
        <taxon>Pseudomonadota</taxon>
        <taxon>Betaproteobacteria</taxon>
        <taxon>Burkholderiales</taxon>
        <taxon>Oxalobacteraceae</taxon>
        <taxon>Undibacterium</taxon>
    </lineage>
</organism>